<dbReference type="InterPro" id="IPR011936">
    <property type="entry name" value="Myxo_disulph_rpt"/>
</dbReference>
<evidence type="ECO:0000256" key="5">
    <source>
        <dbReference type="SAM" id="SignalP"/>
    </source>
</evidence>
<accession>A0ABT5B801</accession>
<dbReference type="PANTHER" id="PTHR45982:SF1">
    <property type="entry name" value="REGULATOR OF CHROMOSOME CONDENSATION"/>
    <property type="match status" value="1"/>
</dbReference>
<keyword evidence="3" id="KW-1015">Disulfide bond</keyword>
<feature type="chain" id="PRO_5046429665" evidence="5">
    <location>
        <begin position="21"/>
        <end position="885"/>
    </location>
</feature>
<feature type="compositionally biased region" description="Low complexity" evidence="4">
    <location>
        <begin position="25"/>
        <end position="71"/>
    </location>
</feature>
<evidence type="ECO:0000313" key="6">
    <source>
        <dbReference type="EMBL" id="MDC0669217.1"/>
    </source>
</evidence>
<dbReference type="InterPro" id="IPR051553">
    <property type="entry name" value="Ran_GTPase-activating"/>
</dbReference>
<dbReference type="Pfam" id="PF13540">
    <property type="entry name" value="RCC1_2"/>
    <property type="match status" value="4"/>
</dbReference>
<comment type="caution">
    <text evidence="6">The sequence shown here is derived from an EMBL/GenBank/DDBJ whole genome shotgun (WGS) entry which is preliminary data.</text>
</comment>
<dbReference type="InterPro" id="IPR009091">
    <property type="entry name" value="RCC1/BLIP-II"/>
</dbReference>
<dbReference type="PRINTS" id="PR00633">
    <property type="entry name" value="RCCNDNSATION"/>
</dbReference>
<dbReference type="Gene3D" id="2.130.10.30">
    <property type="entry name" value="Regulator of chromosome condensation 1/beta-lactamase-inhibitor protein II"/>
    <property type="match status" value="2"/>
</dbReference>
<evidence type="ECO:0000256" key="4">
    <source>
        <dbReference type="SAM" id="MobiDB-lite"/>
    </source>
</evidence>
<evidence type="ECO:0000256" key="3">
    <source>
        <dbReference type="ARBA" id="ARBA00023157"/>
    </source>
</evidence>
<dbReference type="Proteomes" id="UP001217838">
    <property type="component" value="Unassembled WGS sequence"/>
</dbReference>
<gene>
    <name evidence="6" type="ORF">POL58_15805</name>
</gene>
<dbReference type="InterPro" id="IPR000408">
    <property type="entry name" value="Reg_chr_condens"/>
</dbReference>
<dbReference type="PROSITE" id="PS51257">
    <property type="entry name" value="PROKAR_LIPOPROTEIN"/>
    <property type="match status" value="1"/>
</dbReference>
<evidence type="ECO:0000313" key="7">
    <source>
        <dbReference type="Proteomes" id="UP001217838"/>
    </source>
</evidence>
<feature type="compositionally biased region" description="Polar residues" evidence="4">
    <location>
        <begin position="72"/>
        <end position="83"/>
    </location>
</feature>
<dbReference type="Pfam" id="PF13948">
    <property type="entry name" value="DUF4215"/>
    <property type="match status" value="1"/>
</dbReference>
<dbReference type="SUPFAM" id="SSF50985">
    <property type="entry name" value="RCC1/BLIP-II"/>
    <property type="match status" value="2"/>
</dbReference>
<keyword evidence="1 5" id="KW-0732">Signal</keyword>
<feature type="region of interest" description="Disordered" evidence="4">
    <location>
        <begin position="25"/>
        <end position="86"/>
    </location>
</feature>
<feature type="region of interest" description="Disordered" evidence="4">
    <location>
        <begin position="802"/>
        <end position="822"/>
    </location>
</feature>
<organism evidence="6 7">
    <name type="scientific">Nannocystis radixulma</name>
    <dbReference type="NCBI Taxonomy" id="2995305"/>
    <lineage>
        <taxon>Bacteria</taxon>
        <taxon>Pseudomonadati</taxon>
        <taxon>Myxococcota</taxon>
        <taxon>Polyangia</taxon>
        <taxon>Nannocystales</taxon>
        <taxon>Nannocystaceae</taxon>
        <taxon>Nannocystis</taxon>
    </lineage>
</organism>
<name>A0ABT5B801_9BACT</name>
<evidence type="ECO:0000256" key="1">
    <source>
        <dbReference type="ARBA" id="ARBA00022729"/>
    </source>
</evidence>
<keyword evidence="7" id="KW-1185">Reference proteome</keyword>
<reference evidence="6 7" key="1">
    <citation type="submission" date="2022-11" db="EMBL/GenBank/DDBJ databases">
        <title>Minimal conservation of predation-associated metabolite biosynthetic gene clusters underscores biosynthetic potential of Myxococcota including descriptions for ten novel species: Archangium lansinium sp. nov., Myxococcus landrumus sp. nov., Nannocystis bai.</title>
        <authorList>
            <person name="Ahearne A."/>
            <person name="Stevens C."/>
            <person name="Dowd S."/>
        </authorList>
    </citation>
    <scope>NUCLEOTIDE SEQUENCE [LARGE SCALE GENOMIC DNA]</scope>
    <source>
        <strain evidence="6 7">NCELM</strain>
    </source>
</reference>
<protein>
    <submittedName>
        <fullName evidence="6">DUF4215 domain-containing protein</fullName>
    </submittedName>
</protein>
<sequence>MKISPLVAGSLAGLLSVACADLPATGTDSAGSSSSTSAETTDSSSTAAPTSGSEPTTVVDPTTVTSISTSDATTGSVEPTTGSGFVCGDGIVDPGEECDDGPDNADTGSCTVDCAHNVCGDGKVGPGEGCDDGNDIDGDGCTNACAPSTCGDGIVAPTEGCDDGNADDSDACTSACTPAVCSDGFLQPGLGEQCDDGPDNADEAACTTSCQHAVCGDGHVWTVGGSEECDDGANNGPGKACNLLCLLNSCGDGDPGPGEQCDDGDLDNGDGCSAACELEACGNQVVDPGEECDDGQDGDPDDGCTDACKLPACGDGLVQASLAEACDLGGSNSDSGACTLACKTAVCGDGLVYDQVEQCDDGVDNGAGKACKGNCTANICGDGDQGPGEACDDGNPNNDDGCTNVCKLPTCGDGFVQPGEECDLGPGNDNTGACTLACQWPACGDGHVQAGEVCDDGNLADGDACSSDCQQQLEVLHVYAGELNSCVLVTGGRVKCWGRNGSGQLGLGDTANRGDEPGEMGANLPYVDLGPGLEVVDLALGSSHVCALFAGGSIKCWGSNSYGQLGQGDTADRGDQPGEMGAALPFVDVGADDVVDLSAGGSFTCALRSDGRLKCWGWNSNGELGQGNTNDRGDNPGEMGANVPHVNLGAGKLVTVPGMGRHHSCALLTGGAIKCWGSNVGGALGVGDNLARGDSPGEMGDALLAVDVTQAATKLAVAYWANCAVLADQSLRCWGSNTHGQLATGDTLARGDQPGELGAALPVVDLGGTVVSLVGGHTFFCARLQGGATKCWGRNTDGNLGLGDTQNRGDQPGEMGNSLPPVDLGTGKTAVELASRWLHTCARLDDGTVKCWGRNNNGELGLGDIAPRGDQPGEMGDNLPAVELF</sequence>
<dbReference type="NCBIfam" id="TIGR02232">
    <property type="entry name" value="myxo_disulf_rpt"/>
    <property type="match status" value="5"/>
</dbReference>
<dbReference type="RefSeq" id="WP_271998933.1">
    <property type="nucleotide sequence ID" value="NZ_JAQNDN010000007.1"/>
</dbReference>
<feature type="signal peptide" evidence="5">
    <location>
        <begin position="1"/>
        <end position="20"/>
    </location>
</feature>
<keyword evidence="2" id="KW-0677">Repeat</keyword>
<evidence type="ECO:0000256" key="2">
    <source>
        <dbReference type="ARBA" id="ARBA00022737"/>
    </source>
</evidence>
<dbReference type="PANTHER" id="PTHR45982">
    <property type="entry name" value="REGULATOR OF CHROMOSOME CONDENSATION"/>
    <property type="match status" value="1"/>
</dbReference>
<proteinExistence type="predicted"/>
<dbReference type="PROSITE" id="PS50012">
    <property type="entry name" value="RCC1_3"/>
    <property type="match status" value="3"/>
</dbReference>
<dbReference type="EMBL" id="JAQNDN010000007">
    <property type="protein sequence ID" value="MDC0669217.1"/>
    <property type="molecule type" value="Genomic_DNA"/>
</dbReference>